<sequence length="182" mass="20942">MARDHIFTFLLAPLFGALLEYNLPRRYNLYILIAASICLTPLLFKYQFSIAGFQIIFLFLAISSAYAYLSADLKPGRRIVSALVTMACLFFVLYFVAWAFAFHGTESVVKEWIVDDYRVQYKSDQGFAGQARMFYELDVYGMIPCFLKKVDTQDVDNDSVQTCRIKFSRRGVVFNKCLGTFE</sequence>
<organism evidence="2 3">
    <name type="scientific">Pseudochryseolinea flava</name>
    <dbReference type="NCBI Taxonomy" id="2059302"/>
    <lineage>
        <taxon>Bacteria</taxon>
        <taxon>Pseudomonadati</taxon>
        <taxon>Bacteroidota</taxon>
        <taxon>Cytophagia</taxon>
        <taxon>Cytophagales</taxon>
        <taxon>Fulvivirgaceae</taxon>
        <taxon>Pseudochryseolinea</taxon>
    </lineage>
</organism>
<keyword evidence="1" id="KW-1133">Transmembrane helix</keyword>
<dbReference type="EMBL" id="QMFY01000003">
    <property type="protein sequence ID" value="RAW01831.1"/>
    <property type="molecule type" value="Genomic_DNA"/>
</dbReference>
<proteinExistence type="predicted"/>
<feature type="transmembrane region" description="Helical" evidence="1">
    <location>
        <begin position="81"/>
        <end position="101"/>
    </location>
</feature>
<protein>
    <submittedName>
        <fullName evidence="2">Uncharacterized protein</fullName>
    </submittedName>
</protein>
<evidence type="ECO:0000313" key="2">
    <source>
        <dbReference type="EMBL" id="RAW01831.1"/>
    </source>
</evidence>
<gene>
    <name evidence="2" type="ORF">DQQ10_09310</name>
</gene>
<dbReference type="OrthoDB" id="1494923at2"/>
<keyword evidence="1" id="KW-0472">Membrane</keyword>
<feature type="transmembrane region" description="Helical" evidence="1">
    <location>
        <begin position="27"/>
        <end position="44"/>
    </location>
</feature>
<evidence type="ECO:0000256" key="1">
    <source>
        <dbReference type="SAM" id="Phobius"/>
    </source>
</evidence>
<name>A0A364Y644_9BACT</name>
<reference evidence="2 3" key="1">
    <citation type="submission" date="2018-06" db="EMBL/GenBank/DDBJ databases">
        <title>Chryseolinea flavus sp. nov., a member of the phylum Bacteroidetes isolated from soil.</title>
        <authorList>
            <person name="Li Y."/>
            <person name="Wang J."/>
        </authorList>
    </citation>
    <scope>NUCLEOTIDE SEQUENCE [LARGE SCALE GENOMIC DNA]</scope>
    <source>
        <strain evidence="2 3">SDU1-6</strain>
    </source>
</reference>
<keyword evidence="3" id="KW-1185">Reference proteome</keyword>
<keyword evidence="1" id="KW-0812">Transmembrane</keyword>
<evidence type="ECO:0000313" key="3">
    <source>
        <dbReference type="Proteomes" id="UP000251889"/>
    </source>
</evidence>
<dbReference type="Proteomes" id="UP000251889">
    <property type="component" value="Unassembled WGS sequence"/>
</dbReference>
<accession>A0A364Y644</accession>
<comment type="caution">
    <text evidence="2">The sequence shown here is derived from an EMBL/GenBank/DDBJ whole genome shotgun (WGS) entry which is preliminary data.</text>
</comment>
<dbReference type="AlphaFoldDB" id="A0A364Y644"/>
<feature type="transmembrane region" description="Helical" evidence="1">
    <location>
        <begin position="6"/>
        <end position="22"/>
    </location>
</feature>
<feature type="transmembrane region" description="Helical" evidence="1">
    <location>
        <begin position="50"/>
        <end position="69"/>
    </location>
</feature>
<dbReference type="RefSeq" id="WP_112746572.1">
    <property type="nucleotide sequence ID" value="NZ_QMFY01000003.1"/>
</dbReference>